<keyword evidence="2" id="KW-1185">Reference proteome</keyword>
<evidence type="ECO:0000313" key="1">
    <source>
        <dbReference type="EMBL" id="WOK07752.1"/>
    </source>
</evidence>
<accession>A0ABZ0ITB6</accession>
<sequence length="386" mass="43404">MTAQSLLITGLFLTTLASCDIQGSSKIEKTWVPIGGVSSDSTITETDYQIVLQFENDSLHLFLFGRDEAVFPYRISDGQILSDAYSSAEITQLTDSILAIQFTDDDIVVFNPLKRQPTKGIESKSKLSDLLSDKEWSLESKSIRSRILYIYSINRKDELLLDGLNEVNSFDRLDIAANEEIRYSEGYWAVQDIDGQILINLEILFDANDHRILQVDSLNESAIYCTSWIQGIAEKVVLSVKGQSGDSESTLIAALTDSDWVITDYSKAGQRIGTQHGFEKLDSDLLLAEKHLASSQVVYDFDTNGTYTVSINSTKAMTGNWELLPDNKIIRLSNIECPNCHLPDHGYINIRHLDSDSLVFVKEEYLYTGDASFDVWAISEIFEKRR</sequence>
<reference evidence="1 2" key="1">
    <citation type="journal article" date="2023" name="Microbiol. Resour. Announc.">
        <title>Complete Genome Sequence of Imperialibacter roseus strain P4T.</title>
        <authorList>
            <person name="Tizabi D.R."/>
            <person name="Bachvaroff T."/>
            <person name="Hill R.T."/>
        </authorList>
    </citation>
    <scope>NUCLEOTIDE SEQUENCE [LARGE SCALE GENOMIC DNA]</scope>
    <source>
        <strain evidence="1 2">P4T</strain>
    </source>
</reference>
<gene>
    <name evidence="1" type="ORF">RT717_03825</name>
</gene>
<organism evidence="1 2">
    <name type="scientific">Imperialibacter roseus</name>
    <dbReference type="NCBI Taxonomy" id="1324217"/>
    <lineage>
        <taxon>Bacteria</taxon>
        <taxon>Pseudomonadati</taxon>
        <taxon>Bacteroidota</taxon>
        <taxon>Cytophagia</taxon>
        <taxon>Cytophagales</taxon>
        <taxon>Flammeovirgaceae</taxon>
        <taxon>Imperialibacter</taxon>
    </lineage>
</organism>
<dbReference type="RefSeq" id="WP_317490409.1">
    <property type="nucleotide sequence ID" value="NZ_CP136051.1"/>
</dbReference>
<evidence type="ECO:0000313" key="2">
    <source>
        <dbReference type="Proteomes" id="UP001302349"/>
    </source>
</evidence>
<dbReference type="Proteomes" id="UP001302349">
    <property type="component" value="Chromosome"/>
</dbReference>
<proteinExistence type="predicted"/>
<name>A0ABZ0ITB6_9BACT</name>
<protein>
    <recommendedName>
        <fullName evidence="3">Lipoprotein</fullName>
    </recommendedName>
</protein>
<evidence type="ECO:0008006" key="3">
    <source>
        <dbReference type="Google" id="ProtNLM"/>
    </source>
</evidence>
<dbReference type="EMBL" id="CP136051">
    <property type="protein sequence ID" value="WOK07752.1"/>
    <property type="molecule type" value="Genomic_DNA"/>
</dbReference>